<organism evidence="2">
    <name type="scientific">hydrothermal vent metagenome</name>
    <dbReference type="NCBI Taxonomy" id="652676"/>
    <lineage>
        <taxon>unclassified sequences</taxon>
        <taxon>metagenomes</taxon>
        <taxon>ecological metagenomes</taxon>
    </lineage>
</organism>
<sequence>MEQAVAEEGFDAGRAKALDIQRAPAGEMAQPFDPLRRTDQPAGAAHVDLAFLAHRIGLAFGAKGGEGPGAAAFVARQILDDLGNDVAGALKHDPVAGPHVQPRDLMLVVQRRVGDDNTAHRHRGEPRHRGQLAGAADLDVDPLERGLGAFRRELVGQRPPWRLGHRAKPCLPVEPVDLVDNAVDIERQVGARRLDLAILLQCPGDALDPYEHVADRDSPGRDRPDHVILSRARYRGHLAPAMGEEAQRTARGDGGILLAQRSCRCVARIGELAGLAGVAGCLRLGEQPGVERGEIGLGHIDLAPYFEHIGGLAMQVLRDIGDRPHIGGHVLADLAVPPGECLNQLSALVAQRAGQAVDLGLGGQGDRRVFRQVEEPAHTRDELGCVLVGKAVVQAHHRPGVRHLGEMAGRGRADLRIGRIGSDQARKRGLDRVVAPDQCIIIGVGNLRRVLGVVELVVMRDLAGEPGQFGGCFLIGLRERVGQGSAHDEALAEAGWRFNDPHRHGSEERPDCRSRSRPLFLMTGFAEGVFVGVLRGNRLFFAW</sequence>
<gene>
    <name evidence="2" type="ORF">MGWOODY_Smn1891</name>
</gene>
<protein>
    <submittedName>
        <fullName evidence="2">Uncharacterized protein</fullName>
    </submittedName>
</protein>
<dbReference type="EMBL" id="CZQE01000170">
    <property type="protein sequence ID" value="CUS44707.1"/>
    <property type="molecule type" value="Genomic_DNA"/>
</dbReference>
<evidence type="ECO:0000256" key="1">
    <source>
        <dbReference type="SAM" id="MobiDB-lite"/>
    </source>
</evidence>
<accession>A0A160TL17</accession>
<proteinExistence type="predicted"/>
<evidence type="ECO:0000313" key="2">
    <source>
        <dbReference type="EMBL" id="CUS44707.1"/>
    </source>
</evidence>
<name>A0A160TL17_9ZZZZ</name>
<feature type="region of interest" description="Disordered" evidence="1">
    <location>
        <begin position="16"/>
        <end position="39"/>
    </location>
</feature>
<dbReference type="AlphaFoldDB" id="A0A160TL17"/>
<reference evidence="2" key="1">
    <citation type="submission" date="2015-10" db="EMBL/GenBank/DDBJ databases">
        <authorList>
            <person name="Gilbert D.G."/>
        </authorList>
    </citation>
    <scope>NUCLEOTIDE SEQUENCE</scope>
</reference>